<accession>A0AAV9RIV1</accession>
<comment type="function">
    <text evidence="11">Protein-lysine methyltransferase that selectively catalyzes the trimethylation of EEF1A at 'Lys-79'.</text>
</comment>
<evidence type="ECO:0000256" key="9">
    <source>
        <dbReference type="ARBA" id="ARBA00023242"/>
    </source>
</evidence>
<dbReference type="HAMAP" id="MF_03187">
    <property type="entry name" value="Methyltr_EFM5"/>
    <property type="match status" value="1"/>
</dbReference>
<dbReference type="Proteomes" id="UP001311232">
    <property type="component" value="Unassembled WGS sequence"/>
</dbReference>
<protein>
    <recommendedName>
        <fullName evidence="11">EEF1A lysine methyltransferase 1</fullName>
        <ecNumber evidence="11">2.1.1.-</ecNumber>
    </recommendedName>
    <alternativeName>
        <fullName evidence="11">N(6)-adenine-specific DNA methyltransferase 2</fullName>
    </alternativeName>
    <alternativeName>
        <fullName evidence="11">Protein-lysine N-methyltransferase N6AMT2</fullName>
    </alternativeName>
</protein>
<comment type="subcellular location">
    <subcellularLocation>
        <location evidence="2 11">Cytoplasm</location>
    </subcellularLocation>
    <subcellularLocation>
        <location evidence="1">Nucleus</location>
    </subcellularLocation>
</comment>
<dbReference type="InterPro" id="IPR011989">
    <property type="entry name" value="ARM-like"/>
</dbReference>
<reference evidence="12 13" key="1">
    <citation type="submission" date="2021-06" db="EMBL/GenBank/DDBJ databases">
        <authorList>
            <person name="Palmer J.M."/>
        </authorList>
    </citation>
    <scope>NUCLEOTIDE SEQUENCE [LARGE SCALE GENOMIC DNA]</scope>
    <source>
        <strain evidence="12 13">MEX-2019</strain>
        <tissue evidence="12">Muscle</tissue>
    </source>
</reference>
<keyword evidence="6 11" id="KW-0489">Methyltransferase</keyword>
<sequence length="1260" mass="141415">MPPLLSECDRSTRINPRIKHLMGSSGLPCDCIKQLFLIRSQIFPLSLIEAIHRKIREDSDMAQDSLQCLAQLASMHGPVFPDETAQVSYLAHMVEGLLSTINGIEIEDSEAVGISNIISNLITMFPRSILTALPSELFTSFINCLTLLTCSFGRSAALEEVLDKDDMVYMEAYDRLLESWLTLVQDEEHFPRGCFVQPAIQVFNSYIQCHLAAPDGTRNLSVNGIASHEEEEINELQEDDRELFSDQLSSVGVLGRVAADHCIPLLTSLLEDRVNRLHGQLQRTQQHLMASSDLGSIDRKVLDDLYEDIHWLILVSGYLLADDPQGETPLIPSEVMEFSIKHSTEVDINTTLQILGSPGEKASSIPGCNRTDSVIRLLSAVLRTSEVESRATRASLTELLSPQMGKDIVWFLRRWAKTYLLVDEKLYEQISIPLSTAFGADTEGAQWIVGYLLEKVINNLSVWSSETELANDTVELLVTLVEKRERANIVVQCEGWWSLAKQFASRSPPLHLLSSSVQRSLMKALVLGGFANMDSDTKQQYWAEVLHPLQQRFLNLINQENFAQISQEEAVKQEIVATLEALCGIAEATQIDNVASLFSFLMDFLSSCIGLMEVYSNTPETINLIIEVFVEVAHKQICYLGETKSMKLYEACLTLLQVYSKNNQSRKRSDATAEEDQYQDLLLIMELLTNLLSKEFIDFSDNDEVFRNQEQGTPASNRTVSAADVVLYGVNIVLPLMSQDLLKFPSLCNQYYKLITFICEIFPEKIPQLPEDLFKSLMFSLELGMTSMSSEVSQLCLEALSPLAEQCAKNQEKDSPLFIATRHFLKLVFDMLVLQKHNTEMTVAAGEALYTLVCLHQAEYSELVETLLSSQRDAIIYQRLADAFNKLTASSTPPTMDRKQKVAFLKSLEEFVANVGGLLCQEPELLTFQAGAESRGNEALICWECLIVRTRNGRIGSSLSSTSALPDQFPISKVTQTFPTSCPWERQLWLYKFQVHNQMVAVEPDFSFDGVLANLFVTGMESQREELVWMEDCFGSQAGPSLTMSDSDDDVPTLSAHTLAALQEFYHETRTRPDQDRTESDPFAVGAVEEDWRMSQFWYSDETAALLAEEVVREAGEGGRIACVSAPSVYQKLKQGVVDGSDRVSAFVLEYDRRFATYADDFIFYDYNKPLSLPSSVAPQSFDIVLADPPYLSEECLSKVAKTIKYLSKGKVLLCTGAIMENVAKELLDVKMCSFLPKHNRNLSNEFRCFINYPSSLLWS</sequence>
<dbReference type="PANTHER" id="PTHR12596:SF1">
    <property type="entry name" value="EXPORTIN-4"/>
    <property type="match status" value="1"/>
</dbReference>
<dbReference type="Gene3D" id="1.25.10.10">
    <property type="entry name" value="Leucine-rich Repeat Variant"/>
    <property type="match status" value="1"/>
</dbReference>
<keyword evidence="7 11" id="KW-0808">Transferase</keyword>
<evidence type="ECO:0000256" key="5">
    <source>
        <dbReference type="ARBA" id="ARBA00022490"/>
    </source>
</evidence>
<proteinExistence type="inferred from homology"/>
<name>A0AAV9RIV1_9TELE</name>
<evidence type="ECO:0000256" key="11">
    <source>
        <dbReference type="HAMAP-Rule" id="MF_03187"/>
    </source>
</evidence>
<dbReference type="AlphaFoldDB" id="A0AAV9RIV1"/>
<comment type="caution">
    <text evidence="12">The sequence shown here is derived from an EMBL/GenBank/DDBJ whole genome shotgun (WGS) entry which is preliminary data.</text>
</comment>
<dbReference type="EC" id="2.1.1.-" evidence="11"/>
<comment type="caution">
    <text evidence="11">Was originally thought to be an N(6)-adenine-specific DNA methyltransferase based on primary sequence and predicted secondary structure.</text>
</comment>
<evidence type="ECO:0000256" key="4">
    <source>
        <dbReference type="ARBA" id="ARBA00022448"/>
    </source>
</evidence>
<comment type="similarity">
    <text evidence="3">Belongs to the exportin family.</text>
</comment>
<dbReference type="SUPFAM" id="SSF48371">
    <property type="entry name" value="ARM repeat"/>
    <property type="match status" value="2"/>
</dbReference>
<evidence type="ECO:0000256" key="10">
    <source>
        <dbReference type="ARBA" id="ARBA00049497"/>
    </source>
</evidence>
<dbReference type="GO" id="GO:0016279">
    <property type="term" value="F:protein-lysine N-methyltransferase activity"/>
    <property type="evidence" value="ECO:0007669"/>
    <property type="project" value="UniProtKB-UniRule"/>
</dbReference>
<dbReference type="InterPro" id="IPR002052">
    <property type="entry name" value="DNA_methylase_N6_adenine_CS"/>
</dbReference>
<keyword evidence="8" id="KW-0653">Protein transport</keyword>
<dbReference type="Pfam" id="PF10237">
    <property type="entry name" value="N6-adenineMlase"/>
    <property type="match status" value="1"/>
</dbReference>
<keyword evidence="9" id="KW-0539">Nucleus</keyword>
<evidence type="ECO:0000256" key="1">
    <source>
        <dbReference type="ARBA" id="ARBA00004123"/>
    </source>
</evidence>
<dbReference type="PROSITE" id="PS00092">
    <property type="entry name" value="N6_MTASE"/>
    <property type="match status" value="1"/>
</dbReference>
<organism evidence="12 13">
    <name type="scientific">Crenichthys baileyi</name>
    <name type="common">White River springfish</name>
    <dbReference type="NCBI Taxonomy" id="28760"/>
    <lineage>
        <taxon>Eukaryota</taxon>
        <taxon>Metazoa</taxon>
        <taxon>Chordata</taxon>
        <taxon>Craniata</taxon>
        <taxon>Vertebrata</taxon>
        <taxon>Euteleostomi</taxon>
        <taxon>Actinopterygii</taxon>
        <taxon>Neopterygii</taxon>
        <taxon>Teleostei</taxon>
        <taxon>Neoteleostei</taxon>
        <taxon>Acanthomorphata</taxon>
        <taxon>Ovalentaria</taxon>
        <taxon>Atherinomorphae</taxon>
        <taxon>Cyprinodontiformes</taxon>
        <taxon>Goodeidae</taxon>
        <taxon>Crenichthys</taxon>
    </lineage>
</organism>
<dbReference type="InterPro" id="IPR041370">
    <property type="entry name" value="Mlase_EEF1AKMT1/ZCCHC4"/>
</dbReference>
<evidence type="ECO:0000256" key="3">
    <source>
        <dbReference type="ARBA" id="ARBA00009466"/>
    </source>
</evidence>
<dbReference type="InterPro" id="IPR044189">
    <property type="entry name" value="XPO4/7-like"/>
</dbReference>
<dbReference type="FunFam" id="1.25.10.10:FF:000077">
    <property type="entry name" value="Exportin 4"/>
    <property type="match status" value="1"/>
</dbReference>
<evidence type="ECO:0000256" key="6">
    <source>
        <dbReference type="ARBA" id="ARBA00022603"/>
    </source>
</evidence>
<evidence type="ECO:0000313" key="12">
    <source>
        <dbReference type="EMBL" id="KAK5608866.1"/>
    </source>
</evidence>
<dbReference type="GO" id="GO:0005049">
    <property type="term" value="F:nuclear export signal receptor activity"/>
    <property type="evidence" value="ECO:0007669"/>
    <property type="project" value="InterPro"/>
</dbReference>
<dbReference type="GO" id="GO:0005643">
    <property type="term" value="C:nuclear pore"/>
    <property type="evidence" value="ECO:0007669"/>
    <property type="project" value="TreeGrafter"/>
</dbReference>
<keyword evidence="13" id="KW-1185">Reference proteome</keyword>
<evidence type="ECO:0000313" key="13">
    <source>
        <dbReference type="Proteomes" id="UP001311232"/>
    </source>
</evidence>
<keyword evidence="4" id="KW-0813">Transport</keyword>
<keyword evidence="5 11" id="KW-0963">Cytoplasm</keyword>
<gene>
    <name evidence="12" type="primary">XPO4_1</name>
    <name evidence="11" type="synonym">EEF1AKMT1</name>
    <name evidence="11" type="synonym">N6AMT2</name>
    <name evidence="12" type="ORF">CRENBAI_019273</name>
</gene>
<dbReference type="InterPro" id="IPR019369">
    <property type="entry name" value="Efm5/EEF1AKMT1"/>
</dbReference>
<dbReference type="GO" id="GO:0006611">
    <property type="term" value="P:protein export from nucleus"/>
    <property type="evidence" value="ECO:0007669"/>
    <property type="project" value="TreeGrafter"/>
</dbReference>
<comment type="catalytic activity">
    <reaction evidence="10">
        <text>L-lysyl-[protein] + 3 S-adenosyl-L-methionine = N(6),N(6),N(6)-trimethyl-L-lysyl-[protein] + 3 S-adenosyl-L-homocysteine + 3 H(+)</text>
        <dbReference type="Rhea" id="RHEA:54192"/>
        <dbReference type="Rhea" id="RHEA-COMP:9752"/>
        <dbReference type="Rhea" id="RHEA-COMP:13826"/>
        <dbReference type="ChEBI" id="CHEBI:15378"/>
        <dbReference type="ChEBI" id="CHEBI:29969"/>
        <dbReference type="ChEBI" id="CHEBI:57856"/>
        <dbReference type="ChEBI" id="CHEBI:59789"/>
        <dbReference type="ChEBI" id="CHEBI:61961"/>
    </reaction>
    <physiologicalReaction direction="left-to-right" evidence="10">
        <dbReference type="Rhea" id="RHEA:54193"/>
    </physiologicalReaction>
</comment>
<evidence type="ECO:0000256" key="7">
    <source>
        <dbReference type="ARBA" id="ARBA00022679"/>
    </source>
</evidence>
<dbReference type="GO" id="GO:0003676">
    <property type="term" value="F:nucleic acid binding"/>
    <property type="evidence" value="ECO:0007669"/>
    <property type="project" value="InterPro"/>
</dbReference>
<dbReference type="InterPro" id="IPR016024">
    <property type="entry name" value="ARM-type_fold"/>
</dbReference>
<dbReference type="GO" id="GO:0005737">
    <property type="term" value="C:cytoplasm"/>
    <property type="evidence" value="ECO:0007669"/>
    <property type="project" value="UniProtKB-SubCell"/>
</dbReference>
<dbReference type="PANTHER" id="PTHR12596">
    <property type="entry name" value="EXPORTIN 4,7-RELATED"/>
    <property type="match status" value="1"/>
</dbReference>
<dbReference type="EMBL" id="JAHHUM010001777">
    <property type="protein sequence ID" value="KAK5608866.1"/>
    <property type="molecule type" value="Genomic_DNA"/>
</dbReference>
<dbReference type="GO" id="GO:0032259">
    <property type="term" value="P:methylation"/>
    <property type="evidence" value="ECO:0007669"/>
    <property type="project" value="UniProtKB-KW"/>
</dbReference>
<evidence type="ECO:0000256" key="8">
    <source>
        <dbReference type="ARBA" id="ARBA00022927"/>
    </source>
</evidence>
<comment type="similarity">
    <text evidence="11">Belongs to the class I-like SAM-binding methyltransferase superfamily. EFM5 family.</text>
</comment>
<evidence type="ECO:0000256" key="2">
    <source>
        <dbReference type="ARBA" id="ARBA00004496"/>
    </source>
</evidence>